<keyword evidence="3" id="KW-1185">Reference proteome</keyword>
<gene>
    <name evidence="1" type="ORF">BRADI_5g12287v3</name>
</gene>
<name>A0A2K2CGR0_BRADI</name>
<dbReference type="EMBL" id="CM000884">
    <property type="protein sequence ID" value="PNT61223.1"/>
    <property type="molecule type" value="Genomic_DNA"/>
</dbReference>
<reference evidence="1 2" key="1">
    <citation type="journal article" date="2010" name="Nature">
        <title>Genome sequencing and analysis of the model grass Brachypodium distachyon.</title>
        <authorList>
            <consortium name="International Brachypodium Initiative"/>
        </authorList>
    </citation>
    <scope>NUCLEOTIDE SEQUENCE [LARGE SCALE GENOMIC DNA]</scope>
    <source>
        <strain evidence="1 2">Bd21</strain>
    </source>
</reference>
<reference evidence="1" key="2">
    <citation type="submission" date="2017-06" db="EMBL/GenBank/DDBJ databases">
        <title>WGS assembly of Brachypodium distachyon.</title>
        <authorList>
            <consortium name="The International Brachypodium Initiative"/>
            <person name="Lucas S."/>
            <person name="Harmon-Smith M."/>
            <person name="Lail K."/>
            <person name="Tice H."/>
            <person name="Grimwood J."/>
            <person name="Bruce D."/>
            <person name="Barry K."/>
            <person name="Shu S."/>
            <person name="Lindquist E."/>
            <person name="Wang M."/>
            <person name="Pitluck S."/>
            <person name="Vogel J.P."/>
            <person name="Garvin D.F."/>
            <person name="Mockler T.C."/>
            <person name="Schmutz J."/>
            <person name="Rokhsar D."/>
            <person name="Bevan M.W."/>
        </authorList>
    </citation>
    <scope>NUCLEOTIDE SEQUENCE</scope>
    <source>
        <strain evidence="1">Bd21</strain>
    </source>
</reference>
<proteinExistence type="predicted"/>
<dbReference type="Gramene" id="PNT61223">
    <property type="protein sequence ID" value="PNT61223"/>
    <property type="gene ID" value="BRADI_5g12287v3"/>
</dbReference>
<evidence type="ECO:0000313" key="2">
    <source>
        <dbReference type="EnsemblPlants" id="PNT61223"/>
    </source>
</evidence>
<dbReference type="EnsemblPlants" id="PNT61223">
    <property type="protein sequence ID" value="PNT61223"/>
    <property type="gene ID" value="BRADI_5g12287v3"/>
</dbReference>
<dbReference type="Proteomes" id="UP000008810">
    <property type="component" value="Chromosome 5"/>
</dbReference>
<protein>
    <submittedName>
        <fullName evidence="1 2">Uncharacterized protein</fullName>
    </submittedName>
</protein>
<sequence>MSCVDEQLPRREASWTATADAVVLYCCSAIVRCRGTRVDTRCCRVRACHGDRS</sequence>
<organism evidence="1">
    <name type="scientific">Brachypodium distachyon</name>
    <name type="common">Purple false brome</name>
    <name type="synonym">Trachynia distachya</name>
    <dbReference type="NCBI Taxonomy" id="15368"/>
    <lineage>
        <taxon>Eukaryota</taxon>
        <taxon>Viridiplantae</taxon>
        <taxon>Streptophyta</taxon>
        <taxon>Embryophyta</taxon>
        <taxon>Tracheophyta</taxon>
        <taxon>Spermatophyta</taxon>
        <taxon>Magnoliopsida</taxon>
        <taxon>Liliopsida</taxon>
        <taxon>Poales</taxon>
        <taxon>Poaceae</taxon>
        <taxon>BOP clade</taxon>
        <taxon>Pooideae</taxon>
        <taxon>Stipodae</taxon>
        <taxon>Brachypodieae</taxon>
        <taxon>Brachypodium</taxon>
    </lineage>
</organism>
<dbReference type="InParanoid" id="A0A2K2CGR0"/>
<accession>A0A2K2CGR0</accession>
<reference evidence="2" key="3">
    <citation type="submission" date="2018-08" db="UniProtKB">
        <authorList>
            <consortium name="EnsemblPlants"/>
        </authorList>
    </citation>
    <scope>IDENTIFICATION</scope>
    <source>
        <strain evidence="2">cv. Bd21</strain>
    </source>
</reference>
<dbReference type="AlphaFoldDB" id="A0A2K2CGR0"/>
<evidence type="ECO:0000313" key="1">
    <source>
        <dbReference type="EMBL" id="PNT61223.1"/>
    </source>
</evidence>
<evidence type="ECO:0000313" key="3">
    <source>
        <dbReference type="Proteomes" id="UP000008810"/>
    </source>
</evidence>